<proteinExistence type="predicted"/>
<dbReference type="SUPFAM" id="SSF88946">
    <property type="entry name" value="Sigma2 domain of RNA polymerase sigma factors"/>
    <property type="match status" value="1"/>
</dbReference>
<feature type="domain" description="Helix-turn-helix conjugative transposon-like" evidence="1">
    <location>
        <begin position="6"/>
        <end position="60"/>
    </location>
</feature>
<dbReference type="AlphaFoldDB" id="W7BJM8"/>
<dbReference type="EMBL" id="AOCG01000005">
    <property type="protein sequence ID" value="EUJ19993.1"/>
    <property type="molecule type" value="Genomic_DNA"/>
</dbReference>
<dbReference type="Proteomes" id="UP000019246">
    <property type="component" value="Unassembled WGS sequence"/>
</dbReference>
<reference evidence="2 3" key="1">
    <citation type="journal article" date="2014" name="Int. J. Syst. Evol. Microbiol.">
        <title>Listeria floridensis sp. nov., Listeria aquatica sp. nov., Listeria cornellensis sp. nov., Listeria riparia sp. nov. and Listeria grandensis sp. nov., from agricultural and natural environments.</title>
        <authorList>
            <person name="den Bakker H.C."/>
            <person name="Warchocki S."/>
            <person name="Wright E.M."/>
            <person name="Allred A.F."/>
            <person name="Ahlstrom C."/>
            <person name="Manuel C.S."/>
            <person name="Stasiewicz M.J."/>
            <person name="Burrell A."/>
            <person name="Roof S."/>
            <person name="Strawn L."/>
            <person name="Fortes E.D."/>
            <person name="Nightingale K.K."/>
            <person name="Kephart D."/>
            <person name="Wiedmann M."/>
        </authorList>
    </citation>
    <scope>NUCLEOTIDE SEQUENCE [LARGE SCALE GENOMIC DNA]</scope>
    <source>
        <strain evidence="2 3">FSL S10-1188</strain>
    </source>
</reference>
<dbReference type="STRING" id="1265818.MAQA_04421"/>
<evidence type="ECO:0000259" key="1">
    <source>
        <dbReference type="Pfam" id="PF12645"/>
    </source>
</evidence>
<dbReference type="InterPro" id="IPR013325">
    <property type="entry name" value="RNA_pol_sigma_r2"/>
</dbReference>
<accession>W7BJM8</accession>
<dbReference type="GO" id="GO:0003700">
    <property type="term" value="F:DNA-binding transcription factor activity"/>
    <property type="evidence" value="ECO:0007669"/>
    <property type="project" value="InterPro"/>
</dbReference>
<gene>
    <name evidence="2" type="ORF">MAQA_04421</name>
</gene>
<dbReference type="Pfam" id="PF12645">
    <property type="entry name" value="HTH_16"/>
    <property type="match status" value="1"/>
</dbReference>
<sequence>MENLKEIFLLAKLNNQQAIERLITRFSPLMHKMAWKTGNYDEDCFQECAVAFLISISKFEIRK</sequence>
<dbReference type="OrthoDB" id="1856222at2"/>
<dbReference type="GO" id="GO:0006352">
    <property type="term" value="P:DNA-templated transcription initiation"/>
    <property type="evidence" value="ECO:0007669"/>
    <property type="project" value="InterPro"/>
</dbReference>
<evidence type="ECO:0000313" key="2">
    <source>
        <dbReference type="EMBL" id="EUJ19993.1"/>
    </source>
</evidence>
<keyword evidence="3" id="KW-1185">Reference proteome</keyword>
<protein>
    <submittedName>
        <fullName evidence="2">RNA polymerase factor sigma-70</fullName>
    </submittedName>
</protein>
<dbReference type="RefSeq" id="WP_036071557.1">
    <property type="nucleotide sequence ID" value="NZ_AOCG01000005.1"/>
</dbReference>
<name>W7BJM8_9LIST</name>
<comment type="caution">
    <text evidence="2">The sequence shown here is derived from an EMBL/GenBank/DDBJ whole genome shotgun (WGS) entry which is preliminary data.</text>
</comment>
<dbReference type="InterPro" id="IPR024760">
    <property type="entry name" value="HTH_dom_conjug_TS-like"/>
</dbReference>
<organism evidence="2 3">
    <name type="scientific">Listeria aquatica FSL S10-1188</name>
    <dbReference type="NCBI Taxonomy" id="1265818"/>
    <lineage>
        <taxon>Bacteria</taxon>
        <taxon>Bacillati</taxon>
        <taxon>Bacillota</taxon>
        <taxon>Bacilli</taxon>
        <taxon>Bacillales</taxon>
        <taxon>Listeriaceae</taxon>
        <taxon>Listeria</taxon>
    </lineage>
</organism>
<evidence type="ECO:0000313" key="3">
    <source>
        <dbReference type="Proteomes" id="UP000019246"/>
    </source>
</evidence>